<sequence length="132" mass="14781">MKTYRGSCHCGVVRYEADADLADGTVRCNCSLCLKKRWWGAMVRPEHFRLLAGEDALEEYTFGRHVEKHRFCRHCGVQPFVFGHSPVRGAFVAINVGTLDGVSDGELATAPVRYVDGRNDRWEDEPAATGHL</sequence>
<keyword evidence="7" id="KW-1185">Reference proteome</keyword>
<gene>
    <name evidence="6" type="ORF">E1742_18205</name>
    <name evidence="5" type="ORF">GCM10007388_49980</name>
</gene>
<keyword evidence="2" id="KW-0479">Metal-binding</keyword>
<dbReference type="PANTHER" id="PTHR28620:SF1">
    <property type="entry name" value="CENP-V_GFA DOMAIN-CONTAINING PROTEIN"/>
    <property type="match status" value="1"/>
</dbReference>
<reference evidence="5" key="1">
    <citation type="journal article" date="2014" name="Int. J. Syst. Evol. Microbiol.">
        <title>Complete genome sequence of Corynebacterium casei LMG S-19264T (=DSM 44701T), isolated from a smear-ripened cheese.</title>
        <authorList>
            <consortium name="US DOE Joint Genome Institute (JGI-PGF)"/>
            <person name="Walter F."/>
            <person name="Albersmeier A."/>
            <person name="Kalinowski J."/>
            <person name="Ruckert C."/>
        </authorList>
    </citation>
    <scope>NUCLEOTIDE SEQUENCE</scope>
    <source>
        <strain evidence="5">KCTC 12344</strain>
    </source>
</reference>
<reference evidence="6 7" key="2">
    <citation type="submission" date="2019-03" db="EMBL/GenBank/DDBJ databases">
        <title>Draft Genome Sequences of Six Type Strains of the Genus Massilia.</title>
        <authorList>
            <person name="Miess H."/>
            <person name="Frediansyhah A."/>
            <person name="Gross H."/>
        </authorList>
    </citation>
    <scope>NUCLEOTIDE SEQUENCE [LARGE SCALE GENOMIC DNA]</scope>
    <source>
        <strain evidence="6 7">DSM 17505</strain>
    </source>
</reference>
<feature type="domain" description="CENP-V/GFA" evidence="4">
    <location>
        <begin position="4"/>
        <end position="123"/>
    </location>
</feature>
<dbReference type="RefSeq" id="WP_134386418.1">
    <property type="nucleotide sequence ID" value="NZ_BMWW01000015.1"/>
</dbReference>
<evidence type="ECO:0000313" key="6">
    <source>
        <dbReference type="EMBL" id="QBQ37893.1"/>
    </source>
</evidence>
<reference evidence="5" key="3">
    <citation type="submission" date="2022-12" db="EMBL/GenBank/DDBJ databases">
        <authorList>
            <person name="Sun Q."/>
            <person name="Kim S."/>
        </authorList>
    </citation>
    <scope>NUCLEOTIDE SEQUENCE</scope>
    <source>
        <strain evidence="5">KCTC 12344</strain>
    </source>
</reference>
<dbReference type="SUPFAM" id="SSF51316">
    <property type="entry name" value="Mss4-like"/>
    <property type="match status" value="1"/>
</dbReference>
<dbReference type="EMBL" id="CP038026">
    <property type="protein sequence ID" value="QBQ37893.1"/>
    <property type="molecule type" value="Genomic_DNA"/>
</dbReference>
<keyword evidence="3" id="KW-0862">Zinc</keyword>
<evidence type="ECO:0000313" key="7">
    <source>
        <dbReference type="Proteomes" id="UP000294359"/>
    </source>
</evidence>
<dbReference type="InterPro" id="IPR006913">
    <property type="entry name" value="CENP-V/GFA"/>
</dbReference>
<dbReference type="AlphaFoldDB" id="A0A4P7BI09"/>
<protein>
    <submittedName>
        <fullName evidence="5">Aldehyde-activating protein</fullName>
    </submittedName>
    <submittedName>
        <fullName evidence="6">GFA family protein</fullName>
    </submittedName>
</protein>
<dbReference type="PROSITE" id="PS51891">
    <property type="entry name" value="CENP_V_GFA"/>
    <property type="match status" value="1"/>
</dbReference>
<evidence type="ECO:0000313" key="5">
    <source>
        <dbReference type="EMBL" id="GGZ10568.1"/>
    </source>
</evidence>
<dbReference type="InterPro" id="IPR011057">
    <property type="entry name" value="Mss4-like_sf"/>
</dbReference>
<evidence type="ECO:0000259" key="4">
    <source>
        <dbReference type="PROSITE" id="PS51891"/>
    </source>
</evidence>
<evidence type="ECO:0000256" key="3">
    <source>
        <dbReference type="ARBA" id="ARBA00022833"/>
    </source>
</evidence>
<dbReference type="PANTHER" id="PTHR28620">
    <property type="entry name" value="CENTROMERE PROTEIN V"/>
    <property type="match status" value="1"/>
</dbReference>
<name>A0A4P7BI09_9BURK</name>
<dbReference type="EMBL" id="BMWW01000015">
    <property type="protein sequence ID" value="GGZ10568.1"/>
    <property type="molecule type" value="Genomic_DNA"/>
</dbReference>
<accession>A0A4P7BI09</accession>
<dbReference type="OrthoDB" id="327703at2"/>
<organism evidence="5 8">
    <name type="scientific">Pseudoduganella plicata</name>
    <dbReference type="NCBI Taxonomy" id="321984"/>
    <lineage>
        <taxon>Bacteria</taxon>
        <taxon>Pseudomonadati</taxon>
        <taxon>Pseudomonadota</taxon>
        <taxon>Betaproteobacteria</taxon>
        <taxon>Burkholderiales</taxon>
        <taxon>Oxalobacteraceae</taxon>
        <taxon>Telluria group</taxon>
        <taxon>Pseudoduganella</taxon>
    </lineage>
</organism>
<dbReference type="GO" id="GO:0046872">
    <property type="term" value="F:metal ion binding"/>
    <property type="evidence" value="ECO:0007669"/>
    <property type="project" value="UniProtKB-KW"/>
</dbReference>
<dbReference type="GO" id="GO:0016846">
    <property type="term" value="F:carbon-sulfur lyase activity"/>
    <property type="evidence" value="ECO:0007669"/>
    <property type="project" value="InterPro"/>
</dbReference>
<dbReference type="Pfam" id="PF04828">
    <property type="entry name" value="GFA"/>
    <property type="match status" value="1"/>
</dbReference>
<comment type="similarity">
    <text evidence="1">Belongs to the Gfa family.</text>
</comment>
<dbReference type="Gene3D" id="2.170.150.70">
    <property type="match status" value="1"/>
</dbReference>
<dbReference type="InterPro" id="IPR052355">
    <property type="entry name" value="CENP-V-like"/>
</dbReference>
<evidence type="ECO:0000256" key="2">
    <source>
        <dbReference type="ARBA" id="ARBA00022723"/>
    </source>
</evidence>
<dbReference type="Proteomes" id="UP000294359">
    <property type="component" value="Chromosome"/>
</dbReference>
<proteinExistence type="inferred from homology"/>
<dbReference type="Proteomes" id="UP000619512">
    <property type="component" value="Unassembled WGS sequence"/>
</dbReference>
<evidence type="ECO:0000256" key="1">
    <source>
        <dbReference type="ARBA" id="ARBA00005495"/>
    </source>
</evidence>
<evidence type="ECO:0000313" key="8">
    <source>
        <dbReference type="Proteomes" id="UP000619512"/>
    </source>
</evidence>